<comment type="subcellular location">
    <subcellularLocation>
        <location evidence="1">Cell membrane</location>
        <topology evidence="1">Multi-pass membrane protein</topology>
    </subcellularLocation>
</comment>
<dbReference type="EMBL" id="BAHD01000015">
    <property type="protein sequence ID" value="GAB94970.1"/>
    <property type="molecule type" value="Genomic_DNA"/>
</dbReference>
<dbReference type="Pfam" id="PF07690">
    <property type="entry name" value="MFS_1"/>
    <property type="match status" value="1"/>
</dbReference>
<evidence type="ECO:0000313" key="7">
    <source>
        <dbReference type="EMBL" id="GAB94970.1"/>
    </source>
</evidence>
<evidence type="ECO:0000256" key="4">
    <source>
        <dbReference type="ARBA" id="ARBA00023136"/>
    </source>
</evidence>
<proteinExistence type="predicted"/>
<feature type="transmembrane region" description="Helical" evidence="5">
    <location>
        <begin position="209"/>
        <end position="231"/>
    </location>
</feature>
<keyword evidence="4 5" id="KW-0472">Membrane</keyword>
<dbReference type="InterPro" id="IPR020846">
    <property type="entry name" value="MFS_dom"/>
</dbReference>
<feature type="transmembrane region" description="Helical" evidence="5">
    <location>
        <begin position="365"/>
        <end position="386"/>
    </location>
</feature>
<evidence type="ECO:0000256" key="5">
    <source>
        <dbReference type="SAM" id="Phobius"/>
    </source>
</evidence>
<dbReference type="InterPro" id="IPR011701">
    <property type="entry name" value="MFS"/>
</dbReference>
<feature type="transmembrane region" description="Helical" evidence="5">
    <location>
        <begin position="101"/>
        <end position="119"/>
    </location>
</feature>
<feature type="transmembrane region" description="Helical" evidence="5">
    <location>
        <begin position="331"/>
        <end position="353"/>
    </location>
</feature>
<dbReference type="AlphaFoldDB" id="K6W6Z9"/>
<dbReference type="RefSeq" id="WP_006591502.1">
    <property type="nucleotide sequence ID" value="NZ_BAHD01000015.1"/>
</dbReference>
<keyword evidence="2 5" id="KW-0812">Transmembrane</keyword>
<organism evidence="7 8">
    <name type="scientific">Kineosphaera limosa NBRC 100340</name>
    <dbReference type="NCBI Taxonomy" id="1184609"/>
    <lineage>
        <taxon>Bacteria</taxon>
        <taxon>Bacillati</taxon>
        <taxon>Actinomycetota</taxon>
        <taxon>Actinomycetes</taxon>
        <taxon>Micrococcales</taxon>
        <taxon>Dermatophilaceae</taxon>
        <taxon>Kineosphaera</taxon>
    </lineage>
</organism>
<dbReference type="InterPro" id="IPR052524">
    <property type="entry name" value="MFS_Cyanate_Porter"/>
</dbReference>
<reference evidence="7 8" key="1">
    <citation type="submission" date="2012-08" db="EMBL/GenBank/DDBJ databases">
        <title>Whole genome shotgun sequence of Kineosphaera limosa NBRC 100340.</title>
        <authorList>
            <person name="Yoshida I."/>
            <person name="Isaki S."/>
            <person name="Hosoyama A."/>
            <person name="Tsuchikane K."/>
            <person name="Katsumata H."/>
            <person name="Ando Y."/>
            <person name="Ohji S."/>
            <person name="Hamada M."/>
            <person name="Tamura T."/>
            <person name="Yamazoe A."/>
            <person name="Yamazaki S."/>
            <person name="Fujita N."/>
        </authorList>
    </citation>
    <scope>NUCLEOTIDE SEQUENCE [LARGE SCALE GENOMIC DNA]</scope>
    <source>
        <strain evidence="7 8">NBRC 100340</strain>
    </source>
</reference>
<feature type="transmembrane region" description="Helical" evidence="5">
    <location>
        <begin position="243"/>
        <end position="262"/>
    </location>
</feature>
<comment type="caution">
    <text evidence="7">The sequence shown here is derived from an EMBL/GenBank/DDBJ whole genome shotgun (WGS) entry which is preliminary data.</text>
</comment>
<keyword evidence="8" id="KW-1185">Reference proteome</keyword>
<feature type="transmembrane region" description="Helical" evidence="5">
    <location>
        <begin position="168"/>
        <end position="188"/>
    </location>
</feature>
<dbReference type="SUPFAM" id="SSF103473">
    <property type="entry name" value="MFS general substrate transporter"/>
    <property type="match status" value="1"/>
</dbReference>
<dbReference type="STRING" id="1184609.KILIM_015_00300"/>
<name>K6W6Z9_9MICO</name>
<evidence type="ECO:0000313" key="8">
    <source>
        <dbReference type="Proteomes" id="UP000008366"/>
    </source>
</evidence>
<dbReference type="GO" id="GO:0022857">
    <property type="term" value="F:transmembrane transporter activity"/>
    <property type="evidence" value="ECO:0007669"/>
    <property type="project" value="InterPro"/>
</dbReference>
<feature type="transmembrane region" description="Helical" evidence="5">
    <location>
        <begin position="78"/>
        <end position="95"/>
    </location>
</feature>
<feature type="domain" description="Major facilitator superfamily (MFS) profile" evidence="6">
    <location>
        <begin position="12"/>
        <end position="387"/>
    </location>
</feature>
<feature type="transmembrane region" description="Helical" evidence="5">
    <location>
        <begin position="298"/>
        <end position="319"/>
    </location>
</feature>
<evidence type="ECO:0000259" key="6">
    <source>
        <dbReference type="PROSITE" id="PS50850"/>
    </source>
</evidence>
<dbReference type="OrthoDB" id="5317164at2"/>
<dbReference type="eggNOG" id="COG2807">
    <property type="taxonomic scope" value="Bacteria"/>
</dbReference>
<gene>
    <name evidence="7" type="ORF">KILIM_015_00300</name>
</gene>
<dbReference type="Gene3D" id="1.20.1250.20">
    <property type="entry name" value="MFS general substrate transporter like domains"/>
    <property type="match status" value="1"/>
</dbReference>
<evidence type="ECO:0000256" key="2">
    <source>
        <dbReference type="ARBA" id="ARBA00022692"/>
    </source>
</evidence>
<keyword evidence="3 5" id="KW-1133">Transmembrane helix</keyword>
<dbReference type="Proteomes" id="UP000008366">
    <property type="component" value="Unassembled WGS sequence"/>
</dbReference>
<evidence type="ECO:0000256" key="3">
    <source>
        <dbReference type="ARBA" id="ARBA00022989"/>
    </source>
</evidence>
<dbReference type="PANTHER" id="PTHR23523:SF2">
    <property type="entry name" value="2-NITROIMIDAZOLE TRANSPORTER"/>
    <property type="match status" value="1"/>
</dbReference>
<protein>
    <recommendedName>
        <fullName evidence="6">Major facilitator superfamily (MFS) profile domain-containing protein</fullName>
    </recommendedName>
</protein>
<dbReference type="PROSITE" id="PS50850">
    <property type="entry name" value="MFS"/>
    <property type="match status" value="1"/>
</dbReference>
<feature type="transmembrane region" description="Helical" evidence="5">
    <location>
        <begin position="131"/>
        <end position="156"/>
    </location>
</feature>
<evidence type="ECO:0000256" key="1">
    <source>
        <dbReference type="ARBA" id="ARBA00004651"/>
    </source>
</evidence>
<feature type="transmembrane region" description="Helical" evidence="5">
    <location>
        <begin position="48"/>
        <end position="71"/>
    </location>
</feature>
<dbReference type="InterPro" id="IPR036259">
    <property type="entry name" value="MFS_trans_sf"/>
</dbReference>
<dbReference type="PANTHER" id="PTHR23523">
    <property type="match status" value="1"/>
</dbReference>
<dbReference type="GO" id="GO:0005886">
    <property type="term" value="C:plasma membrane"/>
    <property type="evidence" value="ECO:0007669"/>
    <property type="project" value="UniProtKB-SubCell"/>
</dbReference>
<feature type="transmembrane region" description="Helical" evidence="5">
    <location>
        <begin position="274"/>
        <end position="292"/>
    </location>
</feature>
<sequence>MSRQQAASAGLLAVGVFAVSLLLRAPITALPPSLEIISADLGLSSTAAGATTSLPLVCFGVFAFLAPFLILRLGLERTMLLLLLPLLLGIVVRSAGGVGALYVGAVLVGVGIAIGNVLLPAFIRARFADRLALMMGTYVAVLQISGAVGSAVTAPLEDGLGWGWRPALAVWALPVALLIPLWIVIARRRTPPTATRAPSGLGYVMRRRLTWAITLFMAVQAAAFYTMLTWIPAHLTAQGVSPVTAGVVLGLFSILGLPGAFLAPRLATGPRARLFIVSAYSLQAVAMIGFSVGPGPAIAAAVVAGVSQGAGFSIALTFIADQPDPHDVPAISALAQGVGYLAAAVGPVAIGALHELTGSWFWPDLVITATVLFVAVLGGAIGSRLAQAHDLRRLAS</sequence>
<accession>K6W6Z9</accession>